<dbReference type="Proteomes" id="UP000254866">
    <property type="component" value="Unassembled WGS sequence"/>
</dbReference>
<name>A0A370TBS7_9HELO</name>
<gene>
    <name evidence="1" type="ORF">BP5553_09702</name>
</gene>
<comment type="caution">
    <text evidence="1">The sequence shown here is derived from an EMBL/GenBank/DDBJ whole genome shotgun (WGS) entry which is preliminary data.</text>
</comment>
<reference evidence="1 2" key="1">
    <citation type="journal article" date="2018" name="IMA Fungus">
        <title>IMA Genome-F 9: Draft genome sequence of Annulohypoxylon stygium, Aspergillus mulundensis, Berkeleyomyces basicola (syn. Thielaviopsis basicola), Ceratocystis smalleyi, two Cercospora beticola strains, Coleophoma cylindrospora, Fusarium fracticaudum, Phialophora cf. hyalina, and Morchella septimelata.</title>
        <authorList>
            <person name="Wingfield B.D."/>
            <person name="Bills G.F."/>
            <person name="Dong Y."/>
            <person name="Huang W."/>
            <person name="Nel W.J."/>
            <person name="Swalarsk-Parry B.S."/>
            <person name="Vaghefi N."/>
            <person name="Wilken P.M."/>
            <person name="An Z."/>
            <person name="de Beer Z.W."/>
            <person name="De Vos L."/>
            <person name="Chen L."/>
            <person name="Duong T.A."/>
            <person name="Gao Y."/>
            <person name="Hammerbacher A."/>
            <person name="Kikkert J.R."/>
            <person name="Li Y."/>
            <person name="Li H."/>
            <person name="Li K."/>
            <person name="Li Q."/>
            <person name="Liu X."/>
            <person name="Ma X."/>
            <person name="Naidoo K."/>
            <person name="Pethybridge S.J."/>
            <person name="Sun J."/>
            <person name="Steenkamp E.T."/>
            <person name="van der Nest M.A."/>
            <person name="van Wyk S."/>
            <person name="Wingfield M.J."/>
            <person name="Xiong C."/>
            <person name="Yue Q."/>
            <person name="Zhang X."/>
        </authorList>
    </citation>
    <scope>NUCLEOTIDE SEQUENCE [LARGE SCALE GENOMIC DNA]</scope>
    <source>
        <strain evidence="1 2">BP 5553</strain>
    </source>
</reference>
<evidence type="ECO:0000313" key="1">
    <source>
        <dbReference type="EMBL" id="RDL31493.1"/>
    </source>
</evidence>
<proteinExistence type="predicted"/>
<dbReference type="InterPro" id="IPR011990">
    <property type="entry name" value="TPR-like_helical_dom_sf"/>
</dbReference>
<organism evidence="1 2">
    <name type="scientific">Venustampulla echinocandica</name>
    <dbReference type="NCBI Taxonomy" id="2656787"/>
    <lineage>
        <taxon>Eukaryota</taxon>
        <taxon>Fungi</taxon>
        <taxon>Dikarya</taxon>
        <taxon>Ascomycota</taxon>
        <taxon>Pezizomycotina</taxon>
        <taxon>Leotiomycetes</taxon>
        <taxon>Helotiales</taxon>
        <taxon>Pleuroascaceae</taxon>
        <taxon>Venustampulla</taxon>
    </lineage>
</organism>
<dbReference type="Gene3D" id="1.25.40.10">
    <property type="entry name" value="Tetratricopeptide repeat domain"/>
    <property type="match status" value="1"/>
</dbReference>
<sequence>MISQARSATKYTASFFARRNPPTPNETGFEGVLSQITQFRPSIETQILKTCRSIYTEANYVMLKMNLLVKVIAKMPDNYILPILIVKRVPILELPLSKVKNFKAFVMSHEMTIRGPERGIPFNFILRHRSLDHFCRALELSPWQASPRDELVSHTVALIDPYEGESLPNSPAFYSRELEEKLISPYSAALRGFPDFKIKGAISEDLSAAAVEEITRPLTDTPESVLHEVEELKSKGNEFFRNGDGKMASQSWTKALFMALHILGSPAGEKVQNAGGMTFLNRMVALYFDCYSNYAQNYLKSMRENATDHELVRSFGNGFFNAIYGALGTSDKFPNATWEPSDQQIAKVFYREAVGCRLIGEGFLGQAETAIQRANHVTPGDVEIERERERISRWRRSVHYMAEYSSMGFHASPRARSGVKNTESIALHNMMCSTVASELLKIVMVVSLIDMCIEILMSFLLSFVFPKHHHAFFSTSTTATTLTQACYESLLFTLATGSQLYHTQNAMQPMQPPHPGAYK</sequence>
<accession>A0A370TBS7</accession>
<dbReference type="AlphaFoldDB" id="A0A370TBS7"/>
<dbReference type="GeneID" id="43602551"/>
<dbReference type="RefSeq" id="XP_031865624.1">
    <property type="nucleotide sequence ID" value="XM_032018325.1"/>
</dbReference>
<dbReference type="EMBL" id="NPIC01000012">
    <property type="protein sequence ID" value="RDL31493.1"/>
    <property type="molecule type" value="Genomic_DNA"/>
</dbReference>
<evidence type="ECO:0000313" key="2">
    <source>
        <dbReference type="Proteomes" id="UP000254866"/>
    </source>
</evidence>
<keyword evidence="2" id="KW-1185">Reference proteome</keyword>
<dbReference type="OrthoDB" id="5229512at2759"/>
<protein>
    <submittedName>
        <fullName evidence="1">Uncharacterized protein</fullName>
    </submittedName>
</protein>